<sequence>MSGAEVPKFRTGDYVIRAGRPAIIERGIVRDAIPISTGLVNHWWVYWEVTELKIEHESDLILDPDPGP</sequence>
<reference evidence="1 2" key="1">
    <citation type="submission" date="2021-04" db="EMBL/GenBank/DDBJ databases">
        <authorList>
            <person name="Ivanova A."/>
        </authorList>
    </citation>
    <scope>NUCLEOTIDE SEQUENCE [LARGE SCALE GENOMIC DNA]</scope>
    <source>
        <strain evidence="1 2">G18</strain>
    </source>
</reference>
<dbReference type="Proteomes" id="UP000676565">
    <property type="component" value="Unassembled WGS sequence"/>
</dbReference>
<organism evidence="1 2">
    <name type="scientific">Gemmata palustris</name>
    <dbReference type="NCBI Taxonomy" id="2822762"/>
    <lineage>
        <taxon>Bacteria</taxon>
        <taxon>Pseudomonadati</taxon>
        <taxon>Planctomycetota</taxon>
        <taxon>Planctomycetia</taxon>
        <taxon>Gemmatales</taxon>
        <taxon>Gemmataceae</taxon>
        <taxon>Gemmata</taxon>
    </lineage>
</organism>
<accession>A0ABS5BQS3</accession>
<comment type="caution">
    <text evidence="1">The sequence shown here is derived from an EMBL/GenBank/DDBJ whole genome shotgun (WGS) entry which is preliminary data.</text>
</comment>
<dbReference type="RefSeq" id="WP_210653722.1">
    <property type="nucleotide sequence ID" value="NZ_JAGKQQ010000001.1"/>
</dbReference>
<evidence type="ECO:0000313" key="1">
    <source>
        <dbReference type="EMBL" id="MBP3955655.1"/>
    </source>
</evidence>
<gene>
    <name evidence="1" type="ORF">J8F10_10220</name>
</gene>
<name>A0ABS5BQS3_9BACT</name>
<keyword evidence="2" id="KW-1185">Reference proteome</keyword>
<proteinExistence type="predicted"/>
<protein>
    <submittedName>
        <fullName evidence="1">Uncharacterized protein</fullName>
    </submittedName>
</protein>
<evidence type="ECO:0000313" key="2">
    <source>
        <dbReference type="Proteomes" id="UP000676565"/>
    </source>
</evidence>
<dbReference type="EMBL" id="JAGKQQ010000001">
    <property type="protein sequence ID" value="MBP3955655.1"/>
    <property type="molecule type" value="Genomic_DNA"/>
</dbReference>